<dbReference type="EMBL" id="AUWU02000008">
    <property type="protein sequence ID" value="KAH0569776.1"/>
    <property type="molecule type" value="Genomic_DNA"/>
</dbReference>
<evidence type="ECO:0000256" key="1">
    <source>
        <dbReference type="SAM" id="Phobius"/>
    </source>
</evidence>
<comment type="caution">
    <text evidence="2">The sequence shown here is derived from an EMBL/GenBank/DDBJ whole genome shotgun (WGS) entry which is preliminary data.</text>
</comment>
<feature type="transmembrane region" description="Helical" evidence="1">
    <location>
        <begin position="67"/>
        <end position="89"/>
    </location>
</feature>
<feature type="transmembrane region" description="Helical" evidence="1">
    <location>
        <begin position="190"/>
        <end position="211"/>
    </location>
</feature>
<dbReference type="RefSeq" id="XP_067760549.1">
    <property type="nucleotide sequence ID" value="XM_067911527.1"/>
</dbReference>
<feature type="transmembrane region" description="Helical" evidence="1">
    <location>
        <begin position="122"/>
        <end position="147"/>
    </location>
</feature>
<dbReference type="KEGG" id="ssao:94301767"/>
<keyword evidence="1" id="KW-1133">Transmembrane helix</keyword>
<accession>A0A9P8LKP4</accession>
<sequence>MEWVVMLISVFLIAVLLLLTSMQLIFMIFNKQKNQLNTVFIILTYDLAQYFEASACVLYYLTGKLHTPIFVIEQLFQVIPTYAVVLSFLPPIYSRHVYFLISVPYILMFIVGLFQYTFFLDFYPSLISFNMQCCSAVSLYLNSFTIYTIFKQQIEKHSVFLFVQQVGTIIQFLVFIFICPSVKSQGVDLVFTLGNMARNIGHIISIFFYTVQERKMARQQRIECLDMNLEHKNE</sequence>
<feature type="transmembrane region" description="Helical" evidence="1">
    <location>
        <begin position="159"/>
        <end position="178"/>
    </location>
</feature>
<keyword evidence="1 2" id="KW-0812">Transmembrane</keyword>
<organism evidence="2 3">
    <name type="scientific">Spironucleus salmonicida</name>
    <dbReference type="NCBI Taxonomy" id="348837"/>
    <lineage>
        <taxon>Eukaryota</taxon>
        <taxon>Metamonada</taxon>
        <taxon>Diplomonadida</taxon>
        <taxon>Hexamitidae</taxon>
        <taxon>Hexamitinae</taxon>
        <taxon>Spironucleus</taxon>
    </lineage>
</organism>
<protein>
    <submittedName>
        <fullName evidence="2">Transmembrane domain-containing protein</fullName>
    </submittedName>
</protein>
<evidence type="ECO:0000313" key="3">
    <source>
        <dbReference type="Proteomes" id="UP000018208"/>
    </source>
</evidence>
<evidence type="ECO:0000313" key="2">
    <source>
        <dbReference type="EMBL" id="KAH0569776.1"/>
    </source>
</evidence>
<dbReference type="AlphaFoldDB" id="A0A9P8LKP4"/>
<feature type="transmembrane region" description="Helical" evidence="1">
    <location>
        <begin position="96"/>
        <end position="116"/>
    </location>
</feature>
<dbReference type="GeneID" id="94301767"/>
<keyword evidence="3" id="KW-1185">Reference proteome</keyword>
<proteinExistence type="predicted"/>
<gene>
    <name evidence="2" type="ORF">SS50377_27744</name>
</gene>
<reference evidence="2 3" key="1">
    <citation type="journal article" date="2014" name="PLoS Genet.">
        <title>The Genome of Spironucleus salmonicida Highlights a Fish Pathogen Adapted to Fluctuating Environments.</title>
        <authorList>
            <person name="Xu F."/>
            <person name="Jerlstrom-Hultqvist J."/>
            <person name="Einarsson E."/>
            <person name="Astvaldsson A."/>
            <person name="Svard S.G."/>
            <person name="Andersson J.O."/>
        </authorList>
    </citation>
    <scope>NUCLEOTIDE SEQUENCE [LARGE SCALE GENOMIC DNA]</scope>
    <source>
        <strain evidence="2 3">ATCC 50377</strain>
    </source>
</reference>
<name>A0A9P8LKP4_9EUKA</name>
<keyword evidence="1" id="KW-0472">Membrane</keyword>
<dbReference type="Proteomes" id="UP000018208">
    <property type="component" value="Unassembled WGS sequence"/>
</dbReference>
<feature type="transmembrane region" description="Helical" evidence="1">
    <location>
        <begin position="6"/>
        <end position="29"/>
    </location>
</feature>